<proteinExistence type="predicted"/>
<dbReference type="EMBL" id="CP003532">
    <property type="protein sequence ID" value="AFK07187.1"/>
    <property type="molecule type" value="Genomic_DNA"/>
</dbReference>
<dbReference type="Proteomes" id="UP000002881">
    <property type="component" value="Chromosome"/>
</dbReference>
<dbReference type="AlphaFoldDB" id="I2F5I4"/>
<name>I2F5I4_9BACT</name>
<keyword evidence="2" id="KW-1185">Reference proteome</keyword>
<dbReference type="GeneID" id="87107306"/>
<reference evidence="1 2" key="1">
    <citation type="journal article" date="2012" name="Genome Biol. Evol.">
        <title>Genome Sequence of the Mesophilic Thermotogales Bacterium Mesotoga prima MesG1.Ag.4.2 Reveals the Largest Thermotogales Genome To Date.</title>
        <authorList>
            <person name="Zhaxybayeva O."/>
            <person name="Swithers K.S."/>
            <person name="Foght J."/>
            <person name="Green A.G."/>
            <person name="Bruce D."/>
            <person name="Detter C."/>
            <person name="Han S."/>
            <person name="Teshima H."/>
            <person name="Han J."/>
            <person name="Woyke T."/>
            <person name="Pitluck S."/>
            <person name="Nolan M."/>
            <person name="Ivanova N."/>
            <person name="Pati A."/>
            <person name="Land M.L."/>
            <person name="Dlutek M."/>
            <person name="Doolittle W.F."/>
            <person name="Noll K.M."/>
            <person name="Nesbo C.L."/>
        </authorList>
    </citation>
    <scope>NUCLEOTIDE SEQUENCE [LARGE SCALE GENOMIC DNA]</scope>
    <source>
        <strain evidence="2">mesG1.Ag.4.2</strain>
    </source>
</reference>
<accession>I2F5I4</accession>
<sequence>MIFGYRSARETEEIFDIRFDERNSKRVFAEIYKGCYLLIRGEVRVRKSVYIRLRDFTVTTRPHDRDLDIDIPRILIHLRSDYF</sequence>
<evidence type="ECO:0000313" key="1">
    <source>
        <dbReference type="EMBL" id="AFK07187.1"/>
    </source>
</evidence>
<gene>
    <name evidence="1" type="ORF">Theba_1505</name>
</gene>
<dbReference type="HOGENOM" id="CLU_2538645_0_0_0"/>
<protein>
    <submittedName>
        <fullName evidence="1">Uncharacterized protein</fullName>
    </submittedName>
</protein>
<dbReference type="RefSeq" id="WP_006487075.1">
    <property type="nucleotide sequence ID" value="NC_017934.1"/>
</dbReference>
<evidence type="ECO:0000313" key="2">
    <source>
        <dbReference type="Proteomes" id="UP000002881"/>
    </source>
</evidence>
<organism evidence="1 2">
    <name type="scientific">Mesotoga prima MesG1.Ag.4.2</name>
    <dbReference type="NCBI Taxonomy" id="660470"/>
    <lineage>
        <taxon>Bacteria</taxon>
        <taxon>Thermotogati</taxon>
        <taxon>Thermotogota</taxon>
        <taxon>Thermotogae</taxon>
        <taxon>Kosmotogales</taxon>
        <taxon>Kosmotogaceae</taxon>
        <taxon>Mesotoga</taxon>
    </lineage>
</organism>
<dbReference type="KEGG" id="mpg:Theba_1505"/>